<dbReference type="PANTHER" id="PTHR35014:SF1">
    <property type="entry name" value="INFECTION RESPONSE PROTEIN"/>
    <property type="match status" value="1"/>
</dbReference>
<keyword evidence="3" id="KW-1185">Reference proteome</keyword>
<accession>A0AAV5S9E9</accession>
<dbReference type="AlphaFoldDB" id="A0AAV5S9E9"/>
<feature type="signal peptide" evidence="1">
    <location>
        <begin position="1"/>
        <end position="17"/>
    </location>
</feature>
<protein>
    <recommendedName>
        <fullName evidence="4">Secreted protein</fullName>
    </recommendedName>
</protein>
<evidence type="ECO:0000313" key="3">
    <source>
        <dbReference type="Proteomes" id="UP001432027"/>
    </source>
</evidence>
<comment type="caution">
    <text evidence="2">The sequence shown here is derived from an EMBL/GenBank/DDBJ whole genome shotgun (WGS) entry which is preliminary data.</text>
</comment>
<proteinExistence type="predicted"/>
<dbReference type="EMBL" id="BTSX01000001">
    <property type="protein sequence ID" value="GMS79781.1"/>
    <property type="molecule type" value="Genomic_DNA"/>
</dbReference>
<dbReference type="PANTHER" id="PTHR35014">
    <property type="entry name" value="INFECTION RESPONSE PROTEIN-RELATED"/>
    <property type="match status" value="1"/>
</dbReference>
<reference evidence="2" key="1">
    <citation type="submission" date="2023-10" db="EMBL/GenBank/DDBJ databases">
        <title>Genome assembly of Pristionchus species.</title>
        <authorList>
            <person name="Yoshida K."/>
            <person name="Sommer R.J."/>
        </authorList>
    </citation>
    <scope>NUCLEOTIDE SEQUENCE</scope>
    <source>
        <strain evidence="2">RS0144</strain>
    </source>
</reference>
<name>A0AAV5S9E9_9BILA</name>
<evidence type="ECO:0000256" key="1">
    <source>
        <dbReference type="SAM" id="SignalP"/>
    </source>
</evidence>
<keyword evidence="1" id="KW-0732">Signal</keyword>
<organism evidence="2 3">
    <name type="scientific">Pristionchus entomophagus</name>
    <dbReference type="NCBI Taxonomy" id="358040"/>
    <lineage>
        <taxon>Eukaryota</taxon>
        <taxon>Metazoa</taxon>
        <taxon>Ecdysozoa</taxon>
        <taxon>Nematoda</taxon>
        <taxon>Chromadorea</taxon>
        <taxon>Rhabditida</taxon>
        <taxon>Rhabditina</taxon>
        <taxon>Diplogasteromorpha</taxon>
        <taxon>Diplogasteroidea</taxon>
        <taxon>Neodiplogasteridae</taxon>
        <taxon>Pristionchus</taxon>
    </lineage>
</organism>
<evidence type="ECO:0008006" key="4">
    <source>
        <dbReference type="Google" id="ProtNLM"/>
    </source>
</evidence>
<feature type="non-terminal residue" evidence="2">
    <location>
        <position position="1"/>
    </location>
</feature>
<dbReference type="Proteomes" id="UP001432027">
    <property type="component" value="Unassembled WGS sequence"/>
</dbReference>
<sequence length="241" mass="26549">FLLTLFSSIIASNVTLSRVSRDVNTVCTPEQVNDLLSCYARFLALYNLNIEQVGARSVLPHFTRLYYEINRQSLSTICLNWNVLTSCIAPFSLQCINTQVFQKITYDPREGVEYMQNHAFFEYACGAGNNLFMANEACLATSLAVSSFPKRLLDCGGDSQVEDPGMLCAAAQNTNRCIKDSFMRECGESAAIGACHAATNIARRAEEVEPMCLMDMDMTCSSSSDSVLVIVAATLAYIFAR</sequence>
<evidence type="ECO:0000313" key="2">
    <source>
        <dbReference type="EMBL" id="GMS79781.1"/>
    </source>
</evidence>
<feature type="chain" id="PRO_5043831638" description="Secreted protein" evidence="1">
    <location>
        <begin position="18"/>
        <end position="241"/>
    </location>
</feature>
<gene>
    <name evidence="2" type="ORF">PENTCL1PPCAC_1956</name>
</gene>